<accession>A0AA91DB14</accession>
<dbReference type="InterPro" id="IPR051928">
    <property type="entry name" value="NorD/CobT"/>
</dbReference>
<feature type="compositionally biased region" description="Acidic residues" evidence="1">
    <location>
        <begin position="218"/>
        <end position="236"/>
    </location>
</feature>
<organism evidence="3 4">
    <name type="scientific">Methylomonas koyamae</name>
    <dbReference type="NCBI Taxonomy" id="702114"/>
    <lineage>
        <taxon>Bacteria</taxon>
        <taxon>Pseudomonadati</taxon>
        <taxon>Pseudomonadota</taxon>
        <taxon>Gammaproteobacteria</taxon>
        <taxon>Methylococcales</taxon>
        <taxon>Methylococcaceae</taxon>
        <taxon>Methylomonas</taxon>
    </lineage>
</organism>
<dbReference type="PANTHER" id="PTHR41248">
    <property type="entry name" value="NORD PROTEIN"/>
    <property type="match status" value="1"/>
</dbReference>
<feature type="compositionally biased region" description="Polar residues" evidence="1">
    <location>
        <begin position="283"/>
        <end position="300"/>
    </location>
</feature>
<dbReference type="EMBL" id="LUUL01000093">
    <property type="protein sequence ID" value="OAI24204.1"/>
    <property type="molecule type" value="Genomic_DNA"/>
</dbReference>
<dbReference type="RefSeq" id="WP_064028499.1">
    <property type="nucleotide sequence ID" value="NZ_LUUL01000093.1"/>
</dbReference>
<evidence type="ECO:0000313" key="4">
    <source>
        <dbReference type="Proteomes" id="UP000077734"/>
    </source>
</evidence>
<sequence length="594" mass="64116">MHQTLEHAFPIVAAAIGNRFGISVSVGGTKAYTDGQSIQLPGYNGSDPQYQHYAWGYLAHEAAHIRFSDFQLDFGDSVLRRRICGAIEDVRIEHELAKVYPGTRLTLAKMVEQLVSEGRLTAQAASDHPGNVLFGYILKRLRAKVLGQTVLEPLVDATREALRACFPRGALIRLEGLLSEVPEGLTCERDCLDLTDRILAMLEEECTEPTNTSASGDSDSDSEDGDNATPEDDNDSSDTNTEHEDSSSSGSDADGAENLTDPGDPAPSDQDDEPGNESAGADNASSGTDQPAQQDDSATPSLMDQLRITSEQDLEQDWFETAKSQLGLTPDSAEKCTLPVGLFPKGSRLVGQALANRVEQNSKALRVALQSAVQDHRQNRPQAARNGRRINPRRLTKLALGDTRVFCRSGQRVAPNCAVHILLDKSESMGETLVIHGEEVSLLTLALEASMALALALESIQGVNPAITAFPGANDESVHQVLRHGEKVRDNLGRFSVFSAYTTPMTQAVWFAAAQLLQCREPRKLLLTVTDGVPNDLPGTLSILKRCRDSGIETLGIGLGVEVGHLFPVALTIHDLAELRPQLFALSKAMLLAA</sequence>
<name>A0AA91DB14_9GAMM</name>
<dbReference type="PANTHER" id="PTHR41248:SF1">
    <property type="entry name" value="NORD PROTEIN"/>
    <property type="match status" value="1"/>
</dbReference>
<evidence type="ECO:0000313" key="3">
    <source>
        <dbReference type="EMBL" id="OAI24204.1"/>
    </source>
</evidence>
<evidence type="ECO:0000259" key="2">
    <source>
        <dbReference type="SMART" id="SM00327"/>
    </source>
</evidence>
<dbReference type="InterPro" id="IPR036465">
    <property type="entry name" value="vWFA_dom_sf"/>
</dbReference>
<dbReference type="SMART" id="SM00327">
    <property type="entry name" value="VWA"/>
    <property type="match status" value="1"/>
</dbReference>
<dbReference type="AlphaFoldDB" id="A0AA91DB14"/>
<feature type="domain" description="VWFA" evidence="2">
    <location>
        <begin position="416"/>
        <end position="591"/>
    </location>
</feature>
<protein>
    <submittedName>
        <fullName evidence="3">Nitric oxide reductase activation protein</fullName>
    </submittedName>
</protein>
<keyword evidence="4" id="KW-1185">Reference proteome</keyword>
<dbReference type="SUPFAM" id="SSF53300">
    <property type="entry name" value="vWA-like"/>
    <property type="match status" value="1"/>
</dbReference>
<reference evidence="3 4" key="1">
    <citation type="submission" date="2016-03" db="EMBL/GenBank/DDBJ databases">
        <authorList>
            <person name="Heylen K."/>
            <person name="De Vos P."/>
            <person name="Vekeman B."/>
        </authorList>
    </citation>
    <scope>NUCLEOTIDE SEQUENCE [LARGE SCALE GENOMIC DNA]</scope>
    <source>
        <strain evidence="3 4">R-49807</strain>
    </source>
</reference>
<feature type="region of interest" description="Disordered" evidence="1">
    <location>
        <begin position="206"/>
        <end position="300"/>
    </location>
</feature>
<comment type="caution">
    <text evidence="3">The sequence shown here is derived from an EMBL/GenBank/DDBJ whole genome shotgun (WGS) entry which is preliminary data.</text>
</comment>
<proteinExistence type="predicted"/>
<dbReference type="InterPro" id="IPR002035">
    <property type="entry name" value="VWF_A"/>
</dbReference>
<dbReference type="Gene3D" id="3.40.50.410">
    <property type="entry name" value="von Willebrand factor, type A domain"/>
    <property type="match status" value="1"/>
</dbReference>
<gene>
    <name evidence="3" type="ORF">A1356_16090</name>
</gene>
<evidence type="ECO:0000256" key="1">
    <source>
        <dbReference type="SAM" id="MobiDB-lite"/>
    </source>
</evidence>
<dbReference type="Proteomes" id="UP000077734">
    <property type="component" value="Unassembled WGS sequence"/>
</dbReference>